<reference evidence="1 2" key="1">
    <citation type="submission" date="2018-07" db="EMBL/GenBank/DDBJ databases">
        <authorList>
            <consortium name="GenomeTrakr network: Whole genome sequencing for foodborne pathogen traceback"/>
        </authorList>
    </citation>
    <scope>NUCLEOTIDE SEQUENCE [LARGE SCALE GENOMIC DNA]</scope>
    <source>
        <strain evidence="1 2">CFSAN002851</strain>
    </source>
</reference>
<accession>A0A5U3EEK1</accession>
<evidence type="ECO:0000313" key="1">
    <source>
        <dbReference type="EMBL" id="EBP3998729.1"/>
    </source>
</evidence>
<evidence type="ECO:0000313" key="2">
    <source>
        <dbReference type="Proteomes" id="UP000839575"/>
    </source>
</evidence>
<proteinExistence type="predicted"/>
<organism evidence="1 2">
    <name type="scientific">Salmonella enterica I</name>
    <dbReference type="NCBI Taxonomy" id="59201"/>
    <lineage>
        <taxon>Bacteria</taxon>
        <taxon>Pseudomonadati</taxon>
        <taxon>Pseudomonadota</taxon>
        <taxon>Gammaproteobacteria</taxon>
        <taxon>Enterobacterales</taxon>
        <taxon>Enterobacteriaceae</taxon>
        <taxon>Salmonella</taxon>
    </lineage>
</organism>
<comment type="caution">
    <text evidence="1">The sequence shown here is derived from an EMBL/GenBank/DDBJ whole genome shotgun (WGS) entry which is preliminary data.</text>
</comment>
<gene>
    <name evidence="1" type="ORF">S301_08550</name>
</gene>
<dbReference type="Proteomes" id="UP000839575">
    <property type="component" value="Unassembled WGS sequence"/>
</dbReference>
<protein>
    <submittedName>
        <fullName evidence="1">Uncharacterized protein</fullName>
    </submittedName>
</protein>
<sequence>MITGSLSVSTTVNNIFEEQRIFSNKQGVVDLPERATDSTVTHITSEEVFRLLEENRCHIFYMKKRCEALRLEVDAVANAARSDISDSDETLAYFAGLLDSGANDLTTDISLLKLSYFRTLLSDAWKPYKEKFEKIGWEVIEACAETRNAYSDLAHAIRLHISHNSYDYEMNISTDEWKEYNQKSNAFFDSIGTQA</sequence>
<dbReference type="AlphaFoldDB" id="A0A5U3EEK1"/>
<name>A0A5U3EEK1_SALET</name>
<dbReference type="EMBL" id="AAGLPX010000013">
    <property type="protein sequence ID" value="EBP3998729.1"/>
    <property type="molecule type" value="Genomic_DNA"/>
</dbReference>